<accession>A0A0K1E9I2</accession>
<proteinExistence type="predicted"/>
<dbReference type="EMBL" id="CP012159">
    <property type="protein sequence ID" value="AKT37337.1"/>
    <property type="molecule type" value="Genomic_DNA"/>
</dbReference>
<gene>
    <name evidence="1" type="ORF">CMC5_014700</name>
</gene>
<dbReference type="OrthoDB" id="6396118at2"/>
<dbReference type="AlphaFoldDB" id="A0A0K1E9I2"/>
<dbReference type="RefSeq" id="WP_050429721.1">
    <property type="nucleotide sequence ID" value="NZ_CP012159.1"/>
</dbReference>
<sequence length="114" mass="12965">MFFGMYRMKSVRQVAVIEAVIDVGEDSPAKILWRNVGTPDAELVSLAIDERNRLRPGSPPHRFFLLGQLHETNFMKTTKGGMRPPKQYFDVEKLAPIDAADLAEKLRGKSWSNY</sequence>
<dbReference type="KEGG" id="ccro:CMC5_014700"/>
<organism evidence="1 2">
    <name type="scientific">Chondromyces crocatus</name>
    <dbReference type="NCBI Taxonomy" id="52"/>
    <lineage>
        <taxon>Bacteria</taxon>
        <taxon>Pseudomonadati</taxon>
        <taxon>Myxococcota</taxon>
        <taxon>Polyangia</taxon>
        <taxon>Polyangiales</taxon>
        <taxon>Polyangiaceae</taxon>
        <taxon>Chondromyces</taxon>
    </lineage>
</organism>
<dbReference type="Proteomes" id="UP000067626">
    <property type="component" value="Chromosome"/>
</dbReference>
<name>A0A0K1E9I2_CHOCO</name>
<reference evidence="1 2" key="1">
    <citation type="submission" date="2015-07" db="EMBL/GenBank/DDBJ databases">
        <title>Genome analysis of myxobacterium Chondromyces crocatus Cm c5 reveals a high potential for natural compound synthesis and the genetic basis for the loss of fruiting body formation.</title>
        <authorList>
            <person name="Zaburannyi N."/>
            <person name="Bunk B."/>
            <person name="Maier J."/>
            <person name="Overmann J."/>
            <person name="Mueller R."/>
        </authorList>
    </citation>
    <scope>NUCLEOTIDE SEQUENCE [LARGE SCALE GENOMIC DNA]</scope>
    <source>
        <strain evidence="1 2">Cm c5</strain>
    </source>
</reference>
<protein>
    <submittedName>
        <fullName evidence="1">Uncharacterized protein</fullName>
    </submittedName>
</protein>
<evidence type="ECO:0000313" key="2">
    <source>
        <dbReference type="Proteomes" id="UP000067626"/>
    </source>
</evidence>
<evidence type="ECO:0000313" key="1">
    <source>
        <dbReference type="EMBL" id="AKT37337.1"/>
    </source>
</evidence>
<keyword evidence="2" id="KW-1185">Reference proteome</keyword>